<name>A0ABD0XU89_9HEMI</name>
<evidence type="ECO:0000256" key="1">
    <source>
        <dbReference type="SAM" id="MobiDB-lite"/>
    </source>
</evidence>
<dbReference type="Proteomes" id="UP001558652">
    <property type="component" value="Unassembled WGS sequence"/>
</dbReference>
<dbReference type="EMBL" id="JBFDAA010000021">
    <property type="protein sequence ID" value="KAL1114819.1"/>
    <property type="molecule type" value="Genomic_DNA"/>
</dbReference>
<feature type="region of interest" description="Disordered" evidence="1">
    <location>
        <begin position="37"/>
        <end position="71"/>
    </location>
</feature>
<reference evidence="3 4" key="1">
    <citation type="submission" date="2024-07" db="EMBL/GenBank/DDBJ databases">
        <title>Chromosome-level genome assembly of the water stick insect Ranatra chinensis (Heteroptera: Nepidae).</title>
        <authorList>
            <person name="Liu X."/>
        </authorList>
    </citation>
    <scope>NUCLEOTIDE SEQUENCE [LARGE SCALE GENOMIC DNA]</scope>
    <source>
        <strain evidence="3">Cailab_2021Rc</strain>
        <tissue evidence="3">Muscle</tissue>
    </source>
</reference>
<keyword evidence="4" id="KW-1185">Reference proteome</keyword>
<evidence type="ECO:0000256" key="2">
    <source>
        <dbReference type="SAM" id="SignalP"/>
    </source>
</evidence>
<organism evidence="3 4">
    <name type="scientific">Ranatra chinensis</name>
    <dbReference type="NCBI Taxonomy" id="642074"/>
    <lineage>
        <taxon>Eukaryota</taxon>
        <taxon>Metazoa</taxon>
        <taxon>Ecdysozoa</taxon>
        <taxon>Arthropoda</taxon>
        <taxon>Hexapoda</taxon>
        <taxon>Insecta</taxon>
        <taxon>Pterygota</taxon>
        <taxon>Neoptera</taxon>
        <taxon>Paraneoptera</taxon>
        <taxon>Hemiptera</taxon>
        <taxon>Heteroptera</taxon>
        <taxon>Panheteroptera</taxon>
        <taxon>Nepomorpha</taxon>
        <taxon>Nepidae</taxon>
        <taxon>Ranatrinae</taxon>
        <taxon>Ranatra</taxon>
    </lineage>
</organism>
<proteinExistence type="predicted"/>
<evidence type="ECO:0000313" key="4">
    <source>
        <dbReference type="Proteomes" id="UP001558652"/>
    </source>
</evidence>
<accession>A0ABD0XU89</accession>
<dbReference type="AlphaFoldDB" id="A0ABD0XU89"/>
<protein>
    <submittedName>
        <fullName evidence="3">Uncharacterized protein</fullName>
    </submittedName>
</protein>
<evidence type="ECO:0000313" key="3">
    <source>
        <dbReference type="EMBL" id="KAL1114819.1"/>
    </source>
</evidence>
<feature type="chain" id="PRO_5044872823" evidence="2">
    <location>
        <begin position="19"/>
        <end position="183"/>
    </location>
</feature>
<feature type="signal peptide" evidence="2">
    <location>
        <begin position="1"/>
        <end position="18"/>
    </location>
</feature>
<sequence>MRRPQALALWAALALCLAATPVRHGRSRLLNGARWARHAAHAEDGRRRDPPSPPPPPTTRPPPPAPHRPDLRGDVVTKFLRIVESQHLLGDNCTAGTDLNLGEGVVDRYAQVRYSGPTHLPNYFSGAQNINIFSLYFLNKQETSTVLPIVFRREEGFRYLSPTPLIHSHITFGVVTVIIRISL</sequence>
<gene>
    <name evidence="3" type="ORF">AAG570_007643</name>
</gene>
<comment type="caution">
    <text evidence="3">The sequence shown here is derived from an EMBL/GenBank/DDBJ whole genome shotgun (WGS) entry which is preliminary data.</text>
</comment>
<feature type="compositionally biased region" description="Pro residues" evidence="1">
    <location>
        <begin position="51"/>
        <end position="66"/>
    </location>
</feature>
<feature type="compositionally biased region" description="Basic and acidic residues" evidence="1">
    <location>
        <begin position="40"/>
        <end position="50"/>
    </location>
</feature>
<keyword evidence="2" id="KW-0732">Signal</keyword>